<dbReference type="InterPro" id="IPR002847">
    <property type="entry name" value="F420-0_gamma-glut_ligase-dom"/>
</dbReference>
<dbReference type="PANTHER" id="PTHR47917:SF1">
    <property type="entry name" value="COENZYME F420:L-GLUTAMATE LIGASE"/>
    <property type="match status" value="1"/>
</dbReference>
<evidence type="ECO:0000259" key="8">
    <source>
        <dbReference type="Pfam" id="PF01996"/>
    </source>
</evidence>
<keyword evidence="2" id="KW-0479">Metal-binding</keyword>
<dbReference type="EMBL" id="JH611156">
    <property type="protein sequence ID" value="EJP72058.1"/>
    <property type="molecule type" value="Genomic_DNA"/>
</dbReference>
<keyword evidence="5" id="KW-0630">Potassium</keyword>
<evidence type="ECO:0000313" key="10">
    <source>
        <dbReference type="Proteomes" id="UP000010305"/>
    </source>
</evidence>
<dbReference type="Gene3D" id="3.30.1330.100">
    <property type="entry name" value="CofE-like"/>
    <property type="match status" value="1"/>
</dbReference>
<dbReference type="AlphaFoldDB" id="J5K8R9"/>
<reference evidence="9 10" key="1">
    <citation type="journal article" date="2012" name="ISME J.">
        <title>Genomic insights to SAR86, an abundant and uncultivated marine bacterial lineage.</title>
        <authorList>
            <person name="Dupont C.L."/>
            <person name="Rusch D.B."/>
            <person name="Yooseph S."/>
            <person name="Lombardo M.J."/>
            <person name="Richter R.A."/>
            <person name="Valas R."/>
            <person name="Novotny M."/>
            <person name="Yee-Greenbaum J."/>
            <person name="Selengut J.D."/>
            <person name="Haft D.H."/>
            <person name="Halpern A.L."/>
            <person name="Lasken R.S."/>
            <person name="Nealson K."/>
            <person name="Friedman R."/>
            <person name="Venter J.C."/>
        </authorList>
    </citation>
    <scope>NUCLEOTIDE SEQUENCE [LARGE SCALE GENOMIC DNA]</scope>
</reference>
<dbReference type="NCBIfam" id="TIGR01916">
    <property type="entry name" value="F420_cofE"/>
    <property type="match status" value="1"/>
</dbReference>
<evidence type="ECO:0000256" key="2">
    <source>
        <dbReference type="ARBA" id="ARBA00022723"/>
    </source>
</evidence>
<keyword evidence="7" id="KW-0464">Manganese</keyword>
<evidence type="ECO:0000256" key="3">
    <source>
        <dbReference type="ARBA" id="ARBA00022741"/>
    </source>
</evidence>
<dbReference type="GO" id="GO:0005525">
    <property type="term" value="F:GTP binding"/>
    <property type="evidence" value="ECO:0007669"/>
    <property type="project" value="UniProtKB-KW"/>
</dbReference>
<evidence type="ECO:0000256" key="1">
    <source>
        <dbReference type="ARBA" id="ARBA00022598"/>
    </source>
</evidence>
<dbReference type="STRING" id="1123866.NT01SARS_0543"/>
<dbReference type="Proteomes" id="UP000010305">
    <property type="component" value="Unassembled WGS sequence"/>
</dbReference>
<dbReference type="InterPro" id="IPR008225">
    <property type="entry name" value="F420-0_g-glutamyl_ligase"/>
</dbReference>
<keyword evidence="1 9" id="KW-0436">Ligase</keyword>
<name>J5K8R9_9GAMM</name>
<evidence type="ECO:0000256" key="4">
    <source>
        <dbReference type="ARBA" id="ARBA00022842"/>
    </source>
</evidence>
<feature type="domain" description="Coenzyme F420:L-glutamate ligase-like" evidence="8">
    <location>
        <begin position="12"/>
        <end position="228"/>
    </location>
</feature>
<dbReference type="Gene3D" id="3.90.1660.10">
    <property type="entry name" value="CofE-like domain"/>
    <property type="match status" value="1"/>
</dbReference>
<keyword evidence="3" id="KW-0547">Nucleotide-binding</keyword>
<dbReference type="SUPFAM" id="SSF144010">
    <property type="entry name" value="CofE-like"/>
    <property type="match status" value="1"/>
</dbReference>
<dbReference type="GO" id="GO:0046872">
    <property type="term" value="F:metal ion binding"/>
    <property type="evidence" value="ECO:0007669"/>
    <property type="project" value="UniProtKB-KW"/>
</dbReference>
<sequence length="252" mass="27894">MNSLNLIALEDIPFIKPGDDIAEIIFNSINKNKVAVSDNDIFVIAQKIISKSENRYMNLDEVETTKNAEKIALKLNKDPRLVQTIINESNKIISIEKKILIVEHKLGHVCVNAGVDQSNIANDNSVLLLPENPSESSKQLQRKLSHLLNKNISIIITDSMTRPFRYGVINFALSSSKIQSLIDLKGSNDIYGNKIKGTEVALADELAAAAGLLMGQSNEKKPVVIIKGYQGINEIDKDAVNLIVKDDDDLYR</sequence>
<proteinExistence type="predicted"/>
<keyword evidence="6" id="KW-0342">GTP-binding</keyword>
<dbReference type="HOGENOM" id="CLU_051152_1_1_6"/>
<organism evidence="9 10">
    <name type="scientific">SAR86 cluster bacterium SAR86A</name>
    <dbReference type="NCBI Taxonomy" id="1123866"/>
    <lineage>
        <taxon>Bacteria</taxon>
        <taxon>Pseudomonadati</taxon>
        <taxon>Pseudomonadota</taxon>
        <taxon>Gammaproteobacteria</taxon>
        <taxon>SAR86 cluster</taxon>
    </lineage>
</organism>
<dbReference type="PANTHER" id="PTHR47917">
    <property type="match status" value="1"/>
</dbReference>
<evidence type="ECO:0000313" key="9">
    <source>
        <dbReference type="EMBL" id="EJP72058.1"/>
    </source>
</evidence>
<evidence type="ECO:0000256" key="6">
    <source>
        <dbReference type="ARBA" id="ARBA00023134"/>
    </source>
</evidence>
<evidence type="ECO:0000256" key="7">
    <source>
        <dbReference type="ARBA" id="ARBA00023211"/>
    </source>
</evidence>
<accession>J5K8R9</accession>
<dbReference type="Pfam" id="PF01996">
    <property type="entry name" value="F420_ligase"/>
    <property type="match status" value="1"/>
</dbReference>
<gene>
    <name evidence="9" type="primary">cofE</name>
    <name evidence="9" type="ORF">NT01SARS_0543</name>
</gene>
<dbReference type="GO" id="GO:0052618">
    <property type="term" value="F:coenzyme F420-0:L-glutamate ligase activity"/>
    <property type="evidence" value="ECO:0007669"/>
    <property type="project" value="TreeGrafter"/>
</dbReference>
<evidence type="ECO:0000256" key="5">
    <source>
        <dbReference type="ARBA" id="ARBA00022958"/>
    </source>
</evidence>
<keyword evidence="4" id="KW-0460">Magnesium</keyword>
<protein>
    <submittedName>
        <fullName evidence="9">F420_cofE,gamma-glutamyl ligase</fullName>
    </submittedName>
</protein>